<protein>
    <recommendedName>
        <fullName evidence="1">non-specific serine/threonine protein kinase</fullName>
        <ecNumber evidence="1">2.7.11.1</ecNumber>
    </recommendedName>
</protein>
<evidence type="ECO:0000256" key="2">
    <source>
        <dbReference type="ARBA" id="ARBA00022527"/>
    </source>
</evidence>
<dbReference type="Gene3D" id="1.25.40.10">
    <property type="entry name" value="Tetratricopeptide repeat domain"/>
    <property type="match status" value="1"/>
</dbReference>
<dbReference type="InterPro" id="IPR011009">
    <property type="entry name" value="Kinase-like_dom_sf"/>
</dbReference>
<name>A0AAU1U9J5_9ACTN</name>
<proteinExistence type="predicted"/>
<feature type="compositionally biased region" description="Basic and acidic residues" evidence="8">
    <location>
        <begin position="37"/>
        <end position="46"/>
    </location>
</feature>
<dbReference type="PANTHER" id="PTHR43289">
    <property type="entry name" value="MITOGEN-ACTIVATED PROTEIN KINASE KINASE KINASE 20-RELATED"/>
    <property type="match status" value="1"/>
</dbReference>
<dbReference type="EC" id="2.7.11.1" evidence="1"/>
<feature type="binding site" evidence="7">
    <location>
        <position position="94"/>
    </location>
    <ligand>
        <name>ATP</name>
        <dbReference type="ChEBI" id="CHEBI:30616"/>
    </ligand>
</feature>
<evidence type="ECO:0000256" key="8">
    <source>
        <dbReference type="SAM" id="MobiDB-lite"/>
    </source>
</evidence>
<evidence type="ECO:0000313" key="10">
    <source>
        <dbReference type="EMBL" id="WTS14625.1"/>
    </source>
</evidence>
<reference evidence="10" key="1">
    <citation type="submission" date="2022-10" db="EMBL/GenBank/DDBJ databases">
        <title>The complete genomes of actinobacterial strains from the NBC collection.</title>
        <authorList>
            <person name="Joergensen T.S."/>
            <person name="Alvarez Arevalo M."/>
            <person name="Sterndorff E.B."/>
            <person name="Faurdal D."/>
            <person name="Vuksanovic O."/>
            <person name="Mourched A.-S."/>
            <person name="Charusanti P."/>
            <person name="Shaw S."/>
            <person name="Blin K."/>
            <person name="Weber T."/>
        </authorList>
    </citation>
    <scope>NUCLEOTIDE SEQUENCE</scope>
    <source>
        <strain evidence="10">NBC_00119</strain>
    </source>
</reference>
<dbReference type="InterPro" id="IPR000719">
    <property type="entry name" value="Prot_kinase_dom"/>
</dbReference>
<dbReference type="GO" id="GO:0005524">
    <property type="term" value="F:ATP binding"/>
    <property type="evidence" value="ECO:0007669"/>
    <property type="project" value="UniProtKB-UniRule"/>
</dbReference>
<dbReference type="SUPFAM" id="SSF56112">
    <property type="entry name" value="Protein kinase-like (PK-like)"/>
    <property type="match status" value="1"/>
</dbReference>
<evidence type="ECO:0000256" key="5">
    <source>
        <dbReference type="ARBA" id="ARBA00022777"/>
    </source>
</evidence>
<dbReference type="PROSITE" id="PS00107">
    <property type="entry name" value="PROTEIN_KINASE_ATP"/>
    <property type="match status" value="1"/>
</dbReference>
<dbReference type="AlphaFoldDB" id="A0AAU1U9J5"/>
<dbReference type="EMBL" id="CP108195">
    <property type="protein sequence ID" value="WTS14625.1"/>
    <property type="molecule type" value="Genomic_DNA"/>
</dbReference>
<dbReference type="CDD" id="cd14014">
    <property type="entry name" value="STKc_PknB_like"/>
    <property type="match status" value="1"/>
</dbReference>
<dbReference type="Pfam" id="PF16918">
    <property type="entry name" value="PknG_TPR"/>
    <property type="match status" value="1"/>
</dbReference>
<sequence>MTASSGPLFVMPPPDGPRDAWVTLPDEGPDPTALPEVRPRDDRGRAEAPVEAALEQGELLAGQYEVVRRLGRGGMGDVYLALDRKVDDREVAVKTLRPEQLAPRLGSLEDERQAFADLHHEGIIPVFNYGRHARVGPFLVLPYVDGLNLDEIRALALHDPDRFGGARFHEFVLAYGLRVLSALDHLHARPGPRKVYGDLKPQNVMHDGATTKVIDVGSIREEGAPGLTTEGFRAPNVPLAPPALSGASTPRDDLFSLGETLRTLSGLGIGPHSLAELGALDRMHDGDPVTAQAAALTTTPAPEGLGLVSLARALRRATRPEPAERYADAGEMADQLRGGFRELRSLRTGQETFEPSPLFMQSPYALDGALGVAPVLPRWATPAGGVPPAPLHEPPSAADVAARLPVPRPDPHDAHHDGLSRLADADPAALLQHTGDWRDSPEVRLLRCRLRLRVAVRAERAEGEGPDLASAAEELRGAVDGIGRDLSRHDWRIDWHRGLLDLAAGDVASARDYFDQVYGAIPGEYAPKLALGHCAERLGHWHEALTFYEAVRLRNPSLGSAAFGAARARLALGGATPDAYAIEALDAVPQHSRHRTGARTATVRVAVEYATTADGLRTALTRLARLFNEHGLTDEQARVRMKAEVWEAAQRLVADGTVGAEALGRLSAAAARRDQDARDAGGRLEFPDEDITLRRQLSQFYRALARQAARSDSPHAEAVAERLLDRAYLVRPLGLWHRRDRSRPPFLRPWPTGRRPAADR</sequence>
<dbReference type="Gene3D" id="3.30.200.20">
    <property type="entry name" value="Phosphorylase Kinase, domain 1"/>
    <property type="match status" value="1"/>
</dbReference>
<gene>
    <name evidence="10" type="ORF">OHU69_28410</name>
</gene>
<evidence type="ECO:0000256" key="6">
    <source>
        <dbReference type="ARBA" id="ARBA00022840"/>
    </source>
</evidence>
<keyword evidence="6 7" id="KW-0067">ATP-binding</keyword>
<dbReference type="PANTHER" id="PTHR43289:SF6">
    <property type="entry name" value="SERINE_THREONINE-PROTEIN KINASE NEKL-3"/>
    <property type="match status" value="1"/>
</dbReference>
<evidence type="ECO:0000256" key="4">
    <source>
        <dbReference type="ARBA" id="ARBA00022741"/>
    </source>
</evidence>
<dbReference type="SMART" id="SM00220">
    <property type="entry name" value="S_TKc"/>
    <property type="match status" value="1"/>
</dbReference>
<evidence type="ECO:0000256" key="1">
    <source>
        <dbReference type="ARBA" id="ARBA00012513"/>
    </source>
</evidence>
<feature type="domain" description="Protein kinase" evidence="9">
    <location>
        <begin position="64"/>
        <end position="337"/>
    </location>
</feature>
<keyword evidence="3" id="KW-0808">Transferase</keyword>
<dbReference type="GO" id="GO:0004674">
    <property type="term" value="F:protein serine/threonine kinase activity"/>
    <property type="evidence" value="ECO:0007669"/>
    <property type="project" value="UniProtKB-KW"/>
</dbReference>
<dbReference type="InterPro" id="IPR017441">
    <property type="entry name" value="Protein_kinase_ATP_BS"/>
</dbReference>
<dbReference type="SUPFAM" id="SSF48452">
    <property type="entry name" value="TPR-like"/>
    <property type="match status" value="1"/>
</dbReference>
<dbReference type="PROSITE" id="PS50011">
    <property type="entry name" value="PROTEIN_KINASE_DOM"/>
    <property type="match status" value="1"/>
</dbReference>
<dbReference type="Pfam" id="PF00069">
    <property type="entry name" value="Pkinase"/>
    <property type="match status" value="1"/>
</dbReference>
<evidence type="ECO:0000256" key="7">
    <source>
        <dbReference type="PROSITE-ProRule" id="PRU10141"/>
    </source>
</evidence>
<evidence type="ECO:0000256" key="3">
    <source>
        <dbReference type="ARBA" id="ARBA00022679"/>
    </source>
</evidence>
<dbReference type="InterPro" id="IPR031636">
    <property type="entry name" value="PknG_TPR"/>
</dbReference>
<keyword evidence="4 7" id="KW-0547">Nucleotide-binding</keyword>
<keyword evidence="5 10" id="KW-0418">Kinase</keyword>
<organism evidence="10">
    <name type="scientific">Streptomyces sp. NBC_00119</name>
    <dbReference type="NCBI Taxonomy" id="2975659"/>
    <lineage>
        <taxon>Bacteria</taxon>
        <taxon>Bacillati</taxon>
        <taxon>Actinomycetota</taxon>
        <taxon>Actinomycetes</taxon>
        <taxon>Kitasatosporales</taxon>
        <taxon>Streptomycetaceae</taxon>
        <taxon>Streptomyces</taxon>
    </lineage>
</organism>
<feature type="region of interest" description="Disordered" evidence="8">
    <location>
        <begin position="1"/>
        <end position="46"/>
    </location>
</feature>
<accession>A0AAU1U9J5</accession>
<dbReference type="InterPro" id="IPR011990">
    <property type="entry name" value="TPR-like_helical_dom_sf"/>
</dbReference>
<keyword evidence="2" id="KW-0723">Serine/threonine-protein kinase</keyword>
<evidence type="ECO:0000259" key="9">
    <source>
        <dbReference type="PROSITE" id="PS50011"/>
    </source>
</evidence>
<dbReference type="Gene3D" id="1.10.510.10">
    <property type="entry name" value="Transferase(Phosphotransferase) domain 1"/>
    <property type="match status" value="1"/>
</dbReference>